<dbReference type="AlphaFoldDB" id="A0A2P5BZQ8"/>
<keyword evidence="3" id="KW-1185">Reference proteome</keyword>
<name>A0A2P5BZQ8_PARAD</name>
<organism evidence="2 3">
    <name type="scientific">Parasponia andersonii</name>
    <name type="common">Sponia andersonii</name>
    <dbReference type="NCBI Taxonomy" id="3476"/>
    <lineage>
        <taxon>Eukaryota</taxon>
        <taxon>Viridiplantae</taxon>
        <taxon>Streptophyta</taxon>
        <taxon>Embryophyta</taxon>
        <taxon>Tracheophyta</taxon>
        <taxon>Spermatophyta</taxon>
        <taxon>Magnoliopsida</taxon>
        <taxon>eudicotyledons</taxon>
        <taxon>Gunneridae</taxon>
        <taxon>Pentapetalae</taxon>
        <taxon>rosids</taxon>
        <taxon>fabids</taxon>
        <taxon>Rosales</taxon>
        <taxon>Cannabaceae</taxon>
        <taxon>Parasponia</taxon>
    </lineage>
</organism>
<evidence type="ECO:0000256" key="1">
    <source>
        <dbReference type="SAM" id="MobiDB-lite"/>
    </source>
</evidence>
<sequence>MDTIFYGLIYGCNYVGVVTYTEPASLIGGDSGGWSNPTSHTGSIAQEVGPRNSGPGRGG</sequence>
<reference evidence="3" key="1">
    <citation type="submission" date="2016-06" db="EMBL/GenBank/DDBJ databases">
        <title>Parallel loss of symbiosis genes in relatives of nitrogen-fixing non-legume Parasponia.</title>
        <authorList>
            <person name="Van Velzen R."/>
            <person name="Holmer R."/>
            <person name="Bu F."/>
            <person name="Rutten L."/>
            <person name="Van Zeijl A."/>
            <person name="Liu W."/>
            <person name="Santuari L."/>
            <person name="Cao Q."/>
            <person name="Sharma T."/>
            <person name="Shen D."/>
            <person name="Roswanjaya Y."/>
            <person name="Wardhani T."/>
            <person name="Kalhor M.S."/>
            <person name="Jansen J."/>
            <person name="Van den Hoogen J."/>
            <person name="Gungor B."/>
            <person name="Hartog M."/>
            <person name="Hontelez J."/>
            <person name="Verver J."/>
            <person name="Yang W.-C."/>
            <person name="Schijlen E."/>
            <person name="Repin R."/>
            <person name="Schilthuizen M."/>
            <person name="Schranz E."/>
            <person name="Heidstra R."/>
            <person name="Miyata K."/>
            <person name="Fedorova E."/>
            <person name="Kohlen W."/>
            <person name="Bisseling T."/>
            <person name="Smit S."/>
            <person name="Geurts R."/>
        </authorList>
    </citation>
    <scope>NUCLEOTIDE SEQUENCE [LARGE SCALE GENOMIC DNA]</scope>
    <source>
        <strain evidence="3">cv. WU1-14</strain>
    </source>
</reference>
<protein>
    <submittedName>
        <fullName evidence="2">Uncharacterized protein</fullName>
    </submittedName>
</protein>
<dbReference type="Proteomes" id="UP000237105">
    <property type="component" value="Unassembled WGS sequence"/>
</dbReference>
<dbReference type="EMBL" id="JXTB01000197">
    <property type="protein sequence ID" value="PON54261.1"/>
    <property type="molecule type" value="Genomic_DNA"/>
</dbReference>
<evidence type="ECO:0000313" key="2">
    <source>
        <dbReference type="EMBL" id="PON54261.1"/>
    </source>
</evidence>
<gene>
    <name evidence="2" type="ORF">PanWU01x14_196510</name>
</gene>
<comment type="caution">
    <text evidence="2">The sequence shown here is derived from an EMBL/GenBank/DDBJ whole genome shotgun (WGS) entry which is preliminary data.</text>
</comment>
<proteinExistence type="predicted"/>
<accession>A0A2P5BZQ8</accession>
<evidence type="ECO:0000313" key="3">
    <source>
        <dbReference type="Proteomes" id="UP000237105"/>
    </source>
</evidence>
<feature type="region of interest" description="Disordered" evidence="1">
    <location>
        <begin position="31"/>
        <end position="59"/>
    </location>
</feature>
<feature type="compositionally biased region" description="Polar residues" evidence="1">
    <location>
        <begin position="33"/>
        <end position="44"/>
    </location>
</feature>